<feature type="domain" description="Fucosyltransferase C-terminal" evidence="6">
    <location>
        <begin position="47"/>
        <end position="198"/>
    </location>
</feature>
<evidence type="ECO:0000313" key="7">
    <source>
        <dbReference type="EMBL" id="CAH1800928.1"/>
    </source>
</evidence>
<dbReference type="EMBL" id="CAIIXF020000012">
    <property type="protein sequence ID" value="CAH1800928.1"/>
    <property type="molecule type" value="Genomic_DNA"/>
</dbReference>
<dbReference type="InterPro" id="IPR038577">
    <property type="entry name" value="GT10-like_C_sf"/>
</dbReference>
<feature type="transmembrane region" description="Helical" evidence="5">
    <location>
        <begin position="6"/>
        <end position="29"/>
    </location>
</feature>
<evidence type="ECO:0000259" key="6">
    <source>
        <dbReference type="Pfam" id="PF00852"/>
    </source>
</evidence>
<dbReference type="GO" id="GO:0046920">
    <property type="term" value="F:alpha-(1-&gt;3)-fucosyltransferase activity"/>
    <property type="evidence" value="ECO:0007669"/>
    <property type="project" value="TreeGrafter"/>
</dbReference>
<name>A0A8S4QAL9_OWEFU</name>
<accession>A0A8S4QAL9</accession>
<keyword evidence="3 5" id="KW-0328">Glycosyltransferase</keyword>
<dbReference type="PANTHER" id="PTHR11929:SF145">
    <property type="entry name" value="ALPHA-(1,3)-FUCOSYLTRANSFERASE FUT-1"/>
    <property type="match status" value="1"/>
</dbReference>
<comment type="pathway">
    <text evidence="1">Protein modification; protein glycosylation.</text>
</comment>
<organism evidence="7 8">
    <name type="scientific">Owenia fusiformis</name>
    <name type="common">Polychaete worm</name>
    <dbReference type="NCBI Taxonomy" id="6347"/>
    <lineage>
        <taxon>Eukaryota</taxon>
        <taxon>Metazoa</taxon>
        <taxon>Spiralia</taxon>
        <taxon>Lophotrochozoa</taxon>
        <taxon>Annelida</taxon>
        <taxon>Polychaeta</taxon>
        <taxon>Sedentaria</taxon>
        <taxon>Canalipalpata</taxon>
        <taxon>Sabellida</taxon>
        <taxon>Oweniida</taxon>
        <taxon>Oweniidae</taxon>
        <taxon>Owenia</taxon>
    </lineage>
</organism>
<comment type="caution">
    <text evidence="7">The sequence shown here is derived from an EMBL/GenBank/DDBJ whole genome shotgun (WGS) entry which is preliminary data.</text>
</comment>
<gene>
    <name evidence="7" type="ORF">OFUS_LOCUS24763</name>
</gene>
<dbReference type="EC" id="2.4.1.-" evidence="5"/>
<dbReference type="Gene3D" id="3.40.50.11660">
    <property type="entry name" value="Glycosyl transferase family 10, C-terminal domain"/>
    <property type="match status" value="1"/>
</dbReference>
<sequence length="242" mass="27854">MKPSDWSVLVLYQPVLLLRLSPLIISVAIQKILVNSIPTKVLPDYNQGKNKLVAWIVSHCVTNSRREVYVKRLREHIPVDVYGGCGSLTCPDPKNRSACQRHVGANYKFYLAFENSDCRDYVIEKVWKNSITMNTVPVVRGYYNNFKSILPPGSYIHTNEFPNPKALATYLKYLDKNHTAYNEYFKWKLTYKLDSLCSSRKWGNGKIFGKSFTHLTIIVTIIMMFLSASLTNESRPYLKDLT</sequence>
<keyword evidence="5" id="KW-0333">Golgi apparatus</keyword>
<evidence type="ECO:0000313" key="8">
    <source>
        <dbReference type="Proteomes" id="UP000749559"/>
    </source>
</evidence>
<evidence type="ECO:0000256" key="5">
    <source>
        <dbReference type="RuleBase" id="RU003832"/>
    </source>
</evidence>
<comment type="subcellular location">
    <subcellularLocation>
        <location evidence="5">Golgi apparatus</location>
        <location evidence="5">Golgi stack membrane</location>
        <topology evidence="5">Single-pass type II membrane protein</topology>
    </subcellularLocation>
</comment>
<keyword evidence="4 5" id="KW-0808">Transferase</keyword>
<comment type="similarity">
    <text evidence="2 5">Belongs to the glycosyltransferase 10 family.</text>
</comment>
<comment type="caution">
    <text evidence="5">Lacks conserved residue(s) required for the propagation of feature annotation.</text>
</comment>
<reference evidence="7" key="1">
    <citation type="submission" date="2022-03" db="EMBL/GenBank/DDBJ databases">
        <authorList>
            <person name="Martin C."/>
        </authorList>
    </citation>
    <scope>NUCLEOTIDE SEQUENCE</scope>
</reference>
<dbReference type="FunFam" id="3.40.50.11660:FF:000004">
    <property type="entry name" value="Glycoprotein 3-alpha-L-fucosyltransferase A"/>
    <property type="match status" value="1"/>
</dbReference>
<protein>
    <recommendedName>
        <fullName evidence="5">Fucosyltransferase</fullName>
        <ecNumber evidence="5">2.4.1.-</ecNumber>
    </recommendedName>
</protein>
<keyword evidence="8" id="KW-1185">Reference proteome</keyword>
<dbReference type="InterPro" id="IPR055270">
    <property type="entry name" value="Glyco_tran_10_C"/>
</dbReference>
<keyword evidence="5" id="KW-0472">Membrane</keyword>
<evidence type="ECO:0000256" key="1">
    <source>
        <dbReference type="ARBA" id="ARBA00004922"/>
    </source>
</evidence>
<proteinExistence type="inferred from homology"/>
<feature type="transmembrane region" description="Helical" evidence="5">
    <location>
        <begin position="211"/>
        <end position="230"/>
    </location>
</feature>
<evidence type="ECO:0000256" key="2">
    <source>
        <dbReference type="ARBA" id="ARBA00008919"/>
    </source>
</evidence>
<dbReference type="InterPro" id="IPR001503">
    <property type="entry name" value="Glyco_trans_10"/>
</dbReference>
<dbReference type="AlphaFoldDB" id="A0A8S4QAL9"/>
<dbReference type="Pfam" id="PF00852">
    <property type="entry name" value="Glyco_transf_10"/>
    <property type="match status" value="1"/>
</dbReference>
<keyword evidence="5" id="KW-1133">Transmembrane helix</keyword>
<keyword evidence="5" id="KW-0812">Transmembrane</keyword>
<dbReference type="Proteomes" id="UP000749559">
    <property type="component" value="Unassembled WGS sequence"/>
</dbReference>
<evidence type="ECO:0000256" key="3">
    <source>
        <dbReference type="ARBA" id="ARBA00022676"/>
    </source>
</evidence>
<dbReference type="GO" id="GO:0032580">
    <property type="term" value="C:Golgi cisterna membrane"/>
    <property type="evidence" value="ECO:0007669"/>
    <property type="project" value="UniProtKB-SubCell"/>
</dbReference>
<dbReference type="SUPFAM" id="SSF53756">
    <property type="entry name" value="UDP-Glycosyltransferase/glycogen phosphorylase"/>
    <property type="match status" value="1"/>
</dbReference>
<dbReference type="PANTHER" id="PTHR11929">
    <property type="entry name" value="ALPHA- 1,3 -FUCOSYLTRANSFERASE"/>
    <property type="match status" value="1"/>
</dbReference>
<evidence type="ECO:0000256" key="4">
    <source>
        <dbReference type="ARBA" id="ARBA00022679"/>
    </source>
</evidence>
<dbReference type="OrthoDB" id="427096at2759"/>